<dbReference type="InterPro" id="IPR013320">
    <property type="entry name" value="ConA-like_dom_sf"/>
</dbReference>
<evidence type="ECO:0000259" key="1">
    <source>
        <dbReference type="Pfam" id="PF17851"/>
    </source>
</evidence>
<dbReference type="Pfam" id="PF17851">
    <property type="entry name" value="GH43_C2"/>
    <property type="match status" value="1"/>
</dbReference>
<gene>
    <name evidence="2" type="ORF">Daesc_002083</name>
</gene>
<dbReference type="AlphaFoldDB" id="A0AAX6MWK2"/>
<accession>A0AAX6MWK2</accession>
<proteinExistence type="predicted"/>
<comment type="caution">
    <text evidence="2">The sequence shown here is derived from an EMBL/GenBank/DDBJ whole genome shotgun (WGS) entry which is preliminary data.</text>
</comment>
<dbReference type="EMBL" id="JBANMG010000002">
    <property type="protein sequence ID" value="KAK6956803.1"/>
    <property type="molecule type" value="Genomic_DNA"/>
</dbReference>
<organism evidence="2 3">
    <name type="scientific">Daldinia eschscholtzii</name>
    <dbReference type="NCBI Taxonomy" id="292717"/>
    <lineage>
        <taxon>Eukaryota</taxon>
        <taxon>Fungi</taxon>
        <taxon>Dikarya</taxon>
        <taxon>Ascomycota</taxon>
        <taxon>Pezizomycotina</taxon>
        <taxon>Sordariomycetes</taxon>
        <taxon>Xylariomycetidae</taxon>
        <taxon>Xylariales</taxon>
        <taxon>Hypoxylaceae</taxon>
        <taxon>Daldinia</taxon>
    </lineage>
</organism>
<name>A0AAX6MWK2_9PEZI</name>
<feature type="domain" description="Beta-xylosidase C-terminal Concanavalin A-like" evidence="1">
    <location>
        <begin position="8"/>
        <end position="122"/>
    </location>
</feature>
<keyword evidence="3" id="KW-1185">Reference proteome</keyword>
<dbReference type="SUPFAM" id="SSF49899">
    <property type="entry name" value="Concanavalin A-like lectins/glucanases"/>
    <property type="match status" value="1"/>
</dbReference>
<protein>
    <recommendedName>
        <fullName evidence="1">Beta-xylosidase C-terminal Concanavalin A-like domain-containing protein</fullName>
    </recommendedName>
</protein>
<dbReference type="Gene3D" id="2.60.120.200">
    <property type="match status" value="1"/>
</dbReference>
<sequence>MVEGDIIDFEPGSTLPAHFTHWRFPISESYTISPQGHPNTLRLSPSKLNLTALNGNYAGPSGQTFVGRRQQDTLFTYSVNVDFSPKSLEEEAGVSVFLTQNHHLDLGIVMLPAKSSTATFAGKGPSTNSSGLIPHLRYRGISYIPVPDDVVIPIPETWSDRELRLEIKAHNMTHYSLSAGPADALSEMRTVLDLSNAAVSWGFTGMADGSC</sequence>
<evidence type="ECO:0000313" key="2">
    <source>
        <dbReference type="EMBL" id="KAK6956803.1"/>
    </source>
</evidence>
<reference evidence="2 3" key="1">
    <citation type="journal article" date="2024" name="Front Chem Biol">
        <title>Unveiling the potential of Daldinia eschscholtzii MFLUCC 19-0629 through bioactivity and bioinformatics studies for enhanced sustainable agriculture production.</title>
        <authorList>
            <person name="Brooks S."/>
            <person name="Weaver J.A."/>
            <person name="Klomchit A."/>
            <person name="Alharthi S.A."/>
            <person name="Onlamun T."/>
            <person name="Nurani R."/>
            <person name="Vong T.K."/>
            <person name="Alberti F."/>
            <person name="Greco C."/>
        </authorList>
    </citation>
    <scope>NUCLEOTIDE SEQUENCE [LARGE SCALE GENOMIC DNA]</scope>
    <source>
        <strain evidence="2">MFLUCC 19-0629</strain>
    </source>
</reference>
<evidence type="ECO:0000313" key="3">
    <source>
        <dbReference type="Proteomes" id="UP001369815"/>
    </source>
</evidence>
<dbReference type="Proteomes" id="UP001369815">
    <property type="component" value="Unassembled WGS sequence"/>
</dbReference>
<dbReference type="InterPro" id="IPR041542">
    <property type="entry name" value="GH43_C2"/>
</dbReference>